<dbReference type="GO" id="GO:0042552">
    <property type="term" value="P:myelination"/>
    <property type="evidence" value="ECO:0007669"/>
    <property type="project" value="TreeGrafter"/>
</dbReference>
<dbReference type="PRINTS" id="PR01884">
    <property type="entry name" value="MALPROTEIN"/>
</dbReference>
<dbReference type="InterPro" id="IPR013295">
    <property type="entry name" value="MAL"/>
</dbReference>
<dbReference type="STRING" id="137246.A0A401RN10"/>
<dbReference type="Proteomes" id="UP000287033">
    <property type="component" value="Unassembled WGS sequence"/>
</dbReference>
<dbReference type="OMA" id="TTVCYGC"/>
<comment type="subcellular location">
    <subcellularLocation>
        <location evidence="1">Membrane</location>
        <topology evidence="1">Multi-pass membrane protein</topology>
    </subcellularLocation>
</comment>
<keyword evidence="2 5" id="KW-0812">Transmembrane</keyword>
<feature type="transmembrane region" description="Helical" evidence="6">
    <location>
        <begin position="68"/>
        <end position="93"/>
    </location>
</feature>
<dbReference type="AlphaFoldDB" id="A0A401RN10"/>
<evidence type="ECO:0000256" key="6">
    <source>
        <dbReference type="SAM" id="Phobius"/>
    </source>
</evidence>
<dbReference type="GO" id="GO:0016020">
    <property type="term" value="C:membrane"/>
    <property type="evidence" value="ECO:0007669"/>
    <property type="project" value="UniProtKB-SubCell"/>
</dbReference>
<dbReference type="GO" id="GO:0019911">
    <property type="term" value="F:structural constituent of myelin sheath"/>
    <property type="evidence" value="ECO:0007669"/>
    <property type="project" value="TreeGrafter"/>
</dbReference>
<feature type="transmembrane region" description="Helical" evidence="6">
    <location>
        <begin position="34"/>
        <end position="56"/>
    </location>
</feature>
<dbReference type="PANTHER" id="PTHR22776">
    <property type="entry name" value="MARVEL-CONTAINING POTENTIAL LIPID RAFT-ASSOCIATED PROTEIN"/>
    <property type="match status" value="1"/>
</dbReference>
<accession>A0A401RN10</accession>
<dbReference type="OrthoDB" id="8877859at2759"/>
<feature type="domain" description="MARVEL" evidence="7">
    <location>
        <begin position="33"/>
        <end position="181"/>
    </location>
</feature>
<evidence type="ECO:0000256" key="1">
    <source>
        <dbReference type="ARBA" id="ARBA00004141"/>
    </source>
</evidence>
<feature type="transmembrane region" description="Helical" evidence="6">
    <location>
        <begin position="105"/>
        <end position="131"/>
    </location>
</feature>
<proteinExistence type="predicted"/>
<feature type="transmembrane region" description="Helical" evidence="6">
    <location>
        <begin position="151"/>
        <end position="177"/>
    </location>
</feature>
<evidence type="ECO:0000256" key="5">
    <source>
        <dbReference type="PROSITE-ProRule" id="PRU00581"/>
    </source>
</evidence>
<protein>
    <recommendedName>
        <fullName evidence="7">MARVEL domain-containing protein</fullName>
    </recommendedName>
</protein>
<reference evidence="8 9" key="1">
    <citation type="journal article" date="2018" name="Nat. Ecol. Evol.">
        <title>Shark genomes provide insights into elasmobranch evolution and the origin of vertebrates.</title>
        <authorList>
            <person name="Hara Y"/>
            <person name="Yamaguchi K"/>
            <person name="Onimaru K"/>
            <person name="Kadota M"/>
            <person name="Koyanagi M"/>
            <person name="Keeley SD"/>
            <person name="Tatsumi K"/>
            <person name="Tanaka K"/>
            <person name="Motone F"/>
            <person name="Kageyama Y"/>
            <person name="Nozu R"/>
            <person name="Adachi N"/>
            <person name="Nishimura O"/>
            <person name="Nakagawa R"/>
            <person name="Tanegashima C"/>
            <person name="Kiyatake I"/>
            <person name="Matsumoto R"/>
            <person name="Murakumo K"/>
            <person name="Nishida K"/>
            <person name="Terakita A"/>
            <person name="Kuratani S"/>
            <person name="Sato K"/>
            <person name="Hyodo S Kuraku.S."/>
        </authorList>
    </citation>
    <scope>NUCLEOTIDE SEQUENCE [LARGE SCALE GENOMIC DNA]</scope>
</reference>
<comment type="caution">
    <text evidence="8">The sequence shown here is derived from an EMBL/GenBank/DDBJ whole genome shotgun (WGS) entry which is preliminary data.</text>
</comment>
<organism evidence="8 9">
    <name type="scientific">Chiloscyllium punctatum</name>
    <name type="common">Brownbanded bambooshark</name>
    <name type="synonym">Hemiscyllium punctatum</name>
    <dbReference type="NCBI Taxonomy" id="137246"/>
    <lineage>
        <taxon>Eukaryota</taxon>
        <taxon>Metazoa</taxon>
        <taxon>Chordata</taxon>
        <taxon>Craniata</taxon>
        <taxon>Vertebrata</taxon>
        <taxon>Chondrichthyes</taxon>
        <taxon>Elasmobranchii</taxon>
        <taxon>Galeomorphii</taxon>
        <taxon>Galeoidea</taxon>
        <taxon>Orectolobiformes</taxon>
        <taxon>Hemiscylliidae</taxon>
        <taxon>Chiloscyllium</taxon>
    </lineage>
</organism>
<name>A0A401RN10_CHIPU</name>
<evidence type="ECO:0000259" key="7">
    <source>
        <dbReference type="PROSITE" id="PS51225"/>
    </source>
</evidence>
<dbReference type="PROSITE" id="PS51225">
    <property type="entry name" value="MARVEL"/>
    <property type="match status" value="1"/>
</dbReference>
<evidence type="ECO:0000313" key="8">
    <source>
        <dbReference type="EMBL" id="GCC19474.1"/>
    </source>
</evidence>
<dbReference type="PANTHER" id="PTHR22776:SF42">
    <property type="entry name" value="PROTEIN MAL2"/>
    <property type="match status" value="1"/>
</dbReference>
<keyword evidence="3 6" id="KW-1133">Transmembrane helix</keyword>
<evidence type="ECO:0000256" key="3">
    <source>
        <dbReference type="ARBA" id="ARBA00022989"/>
    </source>
</evidence>
<evidence type="ECO:0000256" key="4">
    <source>
        <dbReference type="ARBA" id="ARBA00023136"/>
    </source>
</evidence>
<dbReference type="InterPro" id="IPR008253">
    <property type="entry name" value="Marvel"/>
</dbReference>
<keyword evidence="4 5" id="KW-0472">Membrane</keyword>
<evidence type="ECO:0000313" key="9">
    <source>
        <dbReference type="Proteomes" id="UP000287033"/>
    </source>
</evidence>
<dbReference type="InterPro" id="IPR050578">
    <property type="entry name" value="MARVEL-CKLF_proteins"/>
</dbReference>
<dbReference type="Pfam" id="PF01284">
    <property type="entry name" value="MARVEL"/>
    <property type="match status" value="1"/>
</dbReference>
<dbReference type="EMBL" id="BEZZ01000001">
    <property type="protein sequence ID" value="GCC19474.1"/>
    <property type="molecule type" value="Genomic_DNA"/>
</dbReference>
<gene>
    <name evidence="8" type="ORF">chiPu_0000016</name>
</gene>
<keyword evidence="9" id="KW-1185">Reference proteome</keyword>
<sequence length="182" mass="19749">MSAAPAPHPNPSLGSNAMAFPAPRITLPLGMSVLQTYSGAFICLEILFGGLVWILVASSNVPVPLMQGWVMFVSVVMFLCSTLYLCVYLCGLADRVDTDWNLIDFVYHFVAFVFYFGASVLEAATTAAAAVEPDRVNATTAAVVTLLDFRQYSINVVATIFSFVVTLCYACSLGLALRRWKL</sequence>
<evidence type="ECO:0000256" key="2">
    <source>
        <dbReference type="ARBA" id="ARBA00022692"/>
    </source>
</evidence>